<comment type="caution">
    <text evidence="2">The sequence shown here is derived from an EMBL/GenBank/DDBJ whole genome shotgun (WGS) entry which is preliminary data.</text>
</comment>
<accession>A0A813D9B3</accession>
<evidence type="ECO:0000313" key="3">
    <source>
        <dbReference type="Proteomes" id="UP000654075"/>
    </source>
</evidence>
<organism evidence="2 3">
    <name type="scientific">Polarella glacialis</name>
    <name type="common">Dinoflagellate</name>
    <dbReference type="NCBI Taxonomy" id="89957"/>
    <lineage>
        <taxon>Eukaryota</taxon>
        <taxon>Sar</taxon>
        <taxon>Alveolata</taxon>
        <taxon>Dinophyceae</taxon>
        <taxon>Suessiales</taxon>
        <taxon>Suessiaceae</taxon>
        <taxon>Polarella</taxon>
    </lineage>
</organism>
<protein>
    <submittedName>
        <fullName evidence="2">Uncharacterized protein</fullName>
    </submittedName>
</protein>
<name>A0A813D9B3_POLGL</name>
<gene>
    <name evidence="2" type="ORF">PGLA1383_LOCUS2055</name>
</gene>
<sequence>MFPMYVVSLAVFMQMTKVRAHQLLLDEGKLVTFVRSMGRAIFVSHQWVGSTSPDPDFSQLQVLQEALRNVMSGKVFISDNLISKSRGESTTLAAADFTAEPLFIWYDYFSCPQTLEGSDGELMKYDLSRAIESIPGYVEMCDHFVILAPTLKHVDQGSMMSFRSWNKRGWCRAERTARLLSTVSTSMIVIESPTRLEVSVPLETLWCPVGLGDFTVNADKKKVGHLMKLLLANKLQAILATGKFHDYRISLNLQSNLLKNLPIPPVADTLPSLQKDNNNNNNNSNNNNDNNNANNNSDLVPREDEQSATVQQFLHQNGFTSIHERDEGG</sequence>
<proteinExistence type="predicted"/>
<evidence type="ECO:0000256" key="1">
    <source>
        <dbReference type="SAM" id="MobiDB-lite"/>
    </source>
</evidence>
<dbReference type="Proteomes" id="UP000654075">
    <property type="component" value="Unassembled WGS sequence"/>
</dbReference>
<dbReference type="OMA" id="GELMKYD"/>
<dbReference type="EMBL" id="CAJNNV010000591">
    <property type="protein sequence ID" value="CAE8583065.1"/>
    <property type="molecule type" value="Genomic_DNA"/>
</dbReference>
<keyword evidence="3" id="KW-1185">Reference proteome</keyword>
<feature type="compositionally biased region" description="Low complexity" evidence="1">
    <location>
        <begin position="276"/>
        <end position="298"/>
    </location>
</feature>
<dbReference type="OrthoDB" id="409661at2759"/>
<evidence type="ECO:0000313" key="2">
    <source>
        <dbReference type="EMBL" id="CAE8583065.1"/>
    </source>
</evidence>
<feature type="region of interest" description="Disordered" evidence="1">
    <location>
        <begin position="268"/>
        <end position="308"/>
    </location>
</feature>
<dbReference type="AlphaFoldDB" id="A0A813D9B3"/>
<reference evidence="2" key="1">
    <citation type="submission" date="2021-02" db="EMBL/GenBank/DDBJ databases">
        <authorList>
            <person name="Dougan E. K."/>
            <person name="Rhodes N."/>
            <person name="Thang M."/>
            <person name="Chan C."/>
        </authorList>
    </citation>
    <scope>NUCLEOTIDE SEQUENCE</scope>
</reference>